<reference evidence="1" key="1">
    <citation type="submission" date="2020-11" db="EMBL/GenBank/DDBJ databases">
        <authorList>
            <consortium name="DOE Joint Genome Institute"/>
            <person name="Ahrendt S."/>
            <person name="Riley R."/>
            <person name="Andreopoulos W."/>
            <person name="Labutti K."/>
            <person name="Pangilinan J."/>
            <person name="Ruiz-Duenas F.J."/>
            <person name="Barrasa J.M."/>
            <person name="Sanchez-Garcia M."/>
            <person name="Camarero S."/>
            <person name="Miyauchi S."/>
            <person name="Serrano A."/>
            <person name="Linde D."/>
            <person name="Babiker R."/>
            <person name="Drula E."/>
            <person name="Ayuso-Fernandez I."/>
            <person name="Pacheco R."/>
            <person name="Padilla G."/>
            <person name="Ferreira P."/>
            <person name="Barriuso J."/>
            <person name="Kellner H."/>
            <person name="Castanera R."/>
            <person name="Alfaro M."/>
            <person name="Ramirez L."/>
            <person name="Pisabarro A.G."/>
            <person name="Kuo A."/>
            <person name="Tritt A."/>
            <person name="Lipzen A."/>
            <person name="He G."/>
            <person name="Yan M."/>
            <person name="Ng V."/>
            <person name="Cullen D."/>
            <person name="Martin F."/>
            <person name="Rosso M.-N."/>
            <person name="Henrissat B."/>
            <person name="Hibbett D."/>
            <person name="Martinez A.T."/>
            <person name="Grigoriev I.V."/>
        </authorList>
    </citation>
    <scope>NUCLEOTIDE SEQUENCE</scope>
    <source>
        <strain evidence="1">AH 40177</strain>
    </source>
</reference>
<protein>
    <submittedName>
        <fullName evidence="1">Uncharacterized protein</fullName>
    </submittedName>
</protein>
<dbReference type="Proteomes" id="UP000772434">
    <property type="component" value="Unassembled WGS sequence"/>
</dbReference>
<evidence type="ECO:0000313" key="1">
    <source>
        <dbReference type="EMBL" id="KAF9056725.1"/>
    </source>
</evidence>
<comment type="caution">
    <text evidence="1">The sequence shown here is derived from an EMBL/GenBank/DDBJ whole genome shotgun (WGS) entry which is preliminary data.</text>
</comment>
<accession>A0A9P5P7C5</accession>
<proteinExistence type="predicted"/>
<dbReference type="AlphaFoldDB" id="A0A9P5P7C5"/>
<name>A0A9P5P7C5_9AGAR</name>
<gene>
    <name evidence="1" type="ORF">BDP27DRAFT_1373268</name>
</gene>
<evidence type="ECO:0000313" key="2">
    <source>
        <dbReference type="Proteomes" id="UP000772434"/>
    </source>
</evidence>
<dbReference type="EMBL" id="JADNRY010000437">
    <property type="protein sequence ID" value="KAF9056725.1"/>
    <property type="molecule type" value="Genomic_DNA"/>
</dbReference>
<sequence>MAQVVGTAEDLVVSSTVRSTFYDYRSPLVALSHGQGNGSRETMQSKSKSQWVPFLSAVFGPERRLLGSLILIELSIFSLSYTMDSIAIKGEDRSTAEVCYDICKVGRKMELGPNIFFARKWSTQCGMACTEHVNPLLWNDGKRSNKDRRADMQVKRHQYY</sequence>
<keyword evidence="2" id="KW-1185">Reference proteome</keyword>
<organism evidence="1 2">
    <name type="scientific">Rhodocollybia butyracea</name>
    <dbReference type="NCBI Taxonomy" id="206335"/>
    <lineage>
        <taxon>Eukaryota</taxon>
        <taxon>Fungi</taxon>
        <taxon>Dikarya</taxon>
        <taxon>Basidiomycota</taxon>
        <taxon>Agaricomycotina</taxon>
        <taxon>Agaricomycetes</taxon>
        <taxon>Agaricomycetidae</taxon>
        <taxon>Agaricales</taxon>
        <taxon>Marasmiineae</taxon>
        <taxon>Omphalotaceae</taxon>
        <taxon>Rhodocollybia</taxon>
    </lineage>
</organism>